<evidence type="ECO:0000256" key="1">
    <source>
        <dbReference type="SAM" id="MobiDB-lite"/>
    </source>
</evidence>
<evidence type="ECO:0000313" key="5">
    <source>
        <dbReference type="Proteomes" id="UP001210770"/>
    </source>
</evidence>
<feature type="transmembrane region" description="Helical" evidence="2">
    <location>
        <begin position="28"/>
        <end position="48"/>
    </location>
</feature>
<feature type="region of interest" description="Disordered" evidence="1">
    <location>
        <begin position="1088"/>
        <end position="1113"/>
    </location>
</feature>
<proteinExistence type="predicted"/>
<protein>
    <submittedName>
        <fullName evidence="4">DUF3971 domain-containing protein</fullName>
    </submittedName>
</protein>
<sequence length="1113" mass="117434">MRDPSPSSPPAPDGEGPPRRRSRRRAGIVSAVVLVLLAALATGAAVYFTGRPIPAPLWVQTRIEARIASALPQARVDFGAMEFVVDEGWRPRVRLQDIFVTTPEGDEIVSFNEFKASLSMRSLLRGVAQPRAISLSGVVANLRRGADGRVSLSAGAGIAPPEREAATLPQLIGQIDEVLAAPALSALRSVELRALTLRFEDARAGRAWTGDGGRLRLSRIGDALDLSADLAVLSGGAGVATLTANYSSQIGESAATFGVTFDGVDARDIAAQGPAFSWLEVLRTNISGAVRSGIDSAGRFAPINASLQIGKGVLQPNPQTKPIPFDGAQSYFSYDPARQLLRFDEMSLDSPWVSGNITGSSQLGDVTGGIPGRMVGQFSLRDLRANPAEVYPETVALDQADIDFELSLNPFHLKLGRLEISDQGRNLRLDGALVAEPEGWNLSLDGRMDRLSPERLLALWPEGVKPKTRKWLHENLHAGRMRNLDLALRMAPGQAPQTYVAFDYAGAEVRFLKTLPHITDGSGHMSLLDNRLVVTVDAGEVIAPQGGAVTLDGSSFIIPDVRVKDGSPSVIRLNTRSTLTAALSLLNQPPMRVMDKAGLPVTLADGEAVLKGTLALPLKKGGKPEDVRYHFAGDLLALSTDTLVKDRSLQANRLAITASNDRITIGGEGRIDGVGFDGEWSQAIGPGSDESRLTAQVALTPAGLEAFGVALPPGSLRGEGRGRIAVDLKKGEAPRFTLQSDLAGLGVSVPQLSWSKAPGTKGELRLAGRLGETPNIDAFQLNAPGLRVAGSIDLAPGGALDRVRIDRLRRGDWLDIPLQLIGQGKGNPVQVVLGGGTLDMRRAEFGGAEGQAGPPMRVALDRLQITDTIYLTDLSGTFDTAKGMDGAFTARLNGGTPVQGRVLPQAGRSAVRVVSDDAGGVLRSAGLVKQVVGGNLSLTLLPVGSGGAFDGQLTVSDVAIQDAPGIAALVNAISVVGLINELNGDGIYFDDVEANFRLTPNRLTLTEASAVGASLGLSMDGVYALDSGLIDMQGVISPVYMFNGIGSLFTRKGEGLIGFNYRLTGAAKEPSVSVNPLSALTPGMFRELFRRPPPQPPQVQGQANPVARVPEER</sequence>
<dbReference type="EMBL" id="CP116423">
    <property type="protein sequence ID" value="WCE71764.1"/>
    <property type="molecule type" value="Genomic_DNA"/>
</dbReference>
<name>A0AAX3LT75_9RHOB</name>
<dbReference type="RefSeq" id="WP_271689906.1">
    <property type="nucleotide sequence ID" value="NZ_CP116423.1"/>
</dbReference>
<evidence type="ECO:0000259" key="3">
    <source>
        <dbReference type="Pfam" id="PF13116"/>
    </source>
</evidence>
<gene>
    <name evidence="4" type="ORF">PL336_08015</name>
</gene>
<dbReference type="Proteomes" id="UP001210770">
    <property type="component" value="Chromosome"/>
</dbReference>
<dbReference type="InterPro" id="IPR025263">
    <property type="entry name" value="YhdP_central"/>
</dbReference>
<feature type="domain" description="YhdP central" evidence="3">
    <location>
        <begin position="377"/>
        <end position="775"/>
    </location>
</feature>
<evidence type="ECO:0000256" key="2">
    <source>
        <dbReference type="SAM" id="Phobius"/>
    </source>
</evidence>
<evidence type="ECO:0000313" key="4">
    <source>
        <dbReference type="EMBL" id="WCE71764.1"/>
    </source>
</evidence>
<accession>A0AAX3LT75</accession>
<feature type="compositionally biased region" description="Pro residues" evidence="1">
    <location>
        <begin position="1"/>
        <end position="12"/>
    </location>
</feature>
<feature type="region of interest" description="Disordered" evidence="1">
    <location>
        <begin position="1"/>
        <end position="23"/>
    </location>
</feature>
<dbReference type="Pfam" id="PF13116">
    <property type="entry name" value="YhdP"/>
    <property type="match status" value="1"/>
</dbReference>
<reference evidence="4" key="1">
    <citation type="submission" date="2023-01" db="EMBL/GenBank/DDBJ databases">
        <title>Comparative genomic analysis of cold water coral derived Sulfitobacter faviae: insights into their metabolism and habitat adaptation.</title>
        <authorList>
            <person name="Guo Y."/>
            <person name="Lin S."/>
            <person name="Huang Z."/>
            <person name="Tang K."/>
            <person name="Wang X."/>
        </authorList>
    </citation>
    <scope>NUCLEOTIDE SEQUENCE</scope>
    <source>
        <strain evidence="4">SCSIO W_1865</strain>
    </source>
</reference>
<organism evidence="4 5">
    <name type="scientific">Sulfitobacter faviae</name>
    <dbReference type="NCBI Taxonomy" id="1775881"/>
    <lineage>
        <taxon>Bacteria</taxon>
        <taxon>Pseudomonadati</taxon>
        <taxon>Pseudomonadota</taxon>
        <taxon>Alphaproteobacteria</taxon>
        <taxon>Rhodobacterales</taxon>
        <taxon>Roseobacteraceae</taxon>
        <taxon>Sulfitobacter</taxon>
    </lineage>
</organism>
<dbReference type="AlphaFoldDB" id="A0AAX3LT75"/>
<feature type="compositionally biased region" description="Low complexity" evidence="1">
    <location>
        <begin position="1098"/>
        <end position="1107"/>
    </location>
</feature>
<keyword evidence="2" id="KW-1133">Transmembrane helix</keyword>
<keyword evidence="2" id="KW-0812">Transmembrane</keyword>
<keyword evidence="2" id="KW-0472">Membrane</keyword>